<protein>
    <submittedName>
        <fullName evidence="1">Uncharacterized protein</fullName>
    </submittedName>
</protein>
<proteinExistence type="predicted"/>
<comment type="caution">
    <text evidence="1">The sequence shown here is derived from an EMBL/GenBank/DDBJ whole genome shotgun (WGS) entry which is preliminary data.</text>
</comment>
<sequence length="1013" mass="110473">MEKVLAKALYDNKAECSDELGFRRGDVLTVLQQEVDSSSGWWICSLYGQRGLAPANRLQLLPQDPPSTQTRAKGTGFMAGVVDPARSHNSVSDEPGNIYQIPSGPRHSWTSSPTYEQMASVYTVPSTDDIYKVSSLPGLDSPRPAQSPCYVSTQKQSPDGIETSASSEFSGCSDEGEVYDVPRCRRQAYPFPICPVPAAITPDPNYDIPVPSLRSYTTPQPVPFILPSGQSNNVGGPKTQPCGSRTLPNPRKSDWIYDVPNSPERPGGQSGLHTTIPSAGQNSIYTNLPFARRTSIYTTLPSAGQTSIYTTLPSAGQTSIYTTLPSAGHTSNYTTLPSAGHTSNYTTLPSAGQTSIYTTLPSAGHTSNYTTLPSAGHTSNYTTLPSAGQTSIYTTLPSAGHTSNYNTLSPGGQRGNCGSLPSEALSFVSDGTLPIRVHSGAGVCSSQSIYDIPKPSGSLLEQFSVSVPHRGHHIPLECRGDSGSTYNHPSLRGGSQRGRMGLVAGAPRDWPGRGDTLLQEEEEDEERGKTTTYLSEANDKQRISTASTTSSSSSSSCDSMALCFSSSEMLREVSLSQEEACRRLFLLQQEVCREVTHFMDFVSSQWRSRKHLEKHLTEIRSAAEGVASSVSSFLTFALDMKGNAQRLTDSNLRSRLQGQLSVIEDSGLILQQAVCCLNQAGWPLHLMVQDLVQNHTPDQLDRLVMVTRTVPEDIKRLVSIVYANAKLLFRPKEQETVRPDENNTSNTSTSNNSTSNTSTSNTSTSNTTTSTAGSENKILVKDDQEQDGSASDDNEYVQLQTKKEFENQQIKGMCKEKINKIPSMKPKEDQTMKISEHHVFIVDEQVEVPRRIAQDQVSLLEIPEIPSVSQLERPRRQSSLSQHCRLYFGALQKALGVLVTSLLEGQPPEKFISHSKLVILVGQRLVEALCREAHGTTREAKEGEPGPVLESGPGQNQVLLCNTNHLCAQLKQLAMATKKAVLHYPEKQALLEVQDFAKELAQRAQHFRISLDL</sequence>
<dbReference type="EMBL" id="CM055749">
    <property type="protein sequence ID" value="KAJ7994408.1"/>
    <property type="molecule type" value="Genomic_DNA"/>
</dbReference>
<dbReference type="Proteomes" id="UP001157502">
    <property type="component" value="Chromosome 22"/>
</dbReference>
<name>A0ACC2FSU4_DALPE</name>
<evidence type="ECO:0000313" key="2">
    <source>
        <dbReference type="Proteomes" id="UP001157502"/>
    </source>
</evidence>
<keyword evidence="2" id="KW-1185">Reference proteome</keyword>
<evidence type="ECO:0000313" key="1">
    <source>
        <dbReference type="EMBL" id="KAJ7994408.1"/>
    </source>
</evidence>
<reference evidence="1" key="1">
    <citation type="submission" date="2021-05" db="EMBL/GenBank/DDBJ databases">
        <authorList>
            <person name="Pan Q."/>
            <person name="Jouanno E."/>
            <person name="Zahm M."/>
            <person name="Klopp C."/>
            <person name="Cabau C."/>
            <person name="Louis A."/>
            <person name="Berthelot C."/>
            <person name="Parey E."/>
            <person name="Roest Crollius H."/>
            <person name="Montfort J."/>
            <person name="Robinson-Rechavi M."/>
            <person name="Bouchez O."/>
            <person name="Lampietro C."/>
            <person name="Lopez Roques C."/>
            <person name="Donnadieu C."/>
            <person name="Postlethwait J."/>
            <person name="Bobe J."/>
            <person name="Dillon D."/>
            <person name="Chandos A."/>
            <person name="von Hippel F."/>
            <person name="Guiguen Y."/>
        </authorList>
    </citation>
    <scope>NUCLEOTIDE SEQUENCE</scope>
    <source>
        <strain evidence="1">YG-Jan2019</strain>
    </source>
</reference>
<gene>
    <name evidence="1" type="ORF">DPEC_G00248970</name>
</gene>
<organism evidence="1 2">
    <name type="scientific">Dallia pectoralis</name>
    <name type="common">Alaska blackfish</name>
    <dbReference type="NCBI Taxonomy" id="75939"/>
    <lineage>
        <taxon>Eukaryota</taxon>
        <taxon>Metazoa</taxon>
        <taxon>Chordata</taxon>
        <taxon>Craniata</taxon>
        <taxon>Vertebrata</taxon>
        <taxon>Euteleostomi</taxon>
        <taxon>Actinopterygii</taxon>
        <taxon>Neopterygii</taxon>
        <taxon>Teleostei</taxon>
        <taxon>Protacanthopterygii</taxon>
        <taxon>Esociformes</taxon>
        <taxon>Umbridae</taxon>
        <taxon>Dallia</taxon>
    </lineage>
</organism>
<accession>A0ACC2FSU4</accession>